<dbReference type="Pfam" id="PF04011">
    <property type="entry name" value="LemA"/>
    <property type="match status" value="1"/>
</dbReference>
<organism evidence="6 7">
    <name type="scientific">Candidatus Woesebacteria bacterium GW2011_GWB1_43_14</name>
    <dbReference type="NCBI Taxonomy" id="1618578"/>
    <lineage>
        <taxon>Bacteria</taxon>
        <taxon>Candidatus Woeseibacteriota</taxon>
    </lineage>
</organism>
<protein>
    <submittedName>
        <fullName evidence="6">LemA family protein</fullName>
    </submittedName>
</protein>
<dbReference type="SUPFAM" id="SSF140478">
    <property type="entry name" value="LemA-like"/>
    <property type="match status" value="1"/>
</dbReference>
<dbReference type="PANTHER" id="PTHR34478:SF2">
    <property type="entry name" value="MEMBRANE PROTEIN"/>
    <property type="match status" value="1"/>
</dbReference>
<evidence type="ECO:0000256" key="3">
    <source>
        <dbReference type="ARBA" id="ARBA00022692"/>
    </source>
</evidence>
<dbReference type="Proteomes" id="UP000034090">
    <property type="component" value="Unassembled WGS sequence"/>
</dbReference>
<dbReference type="InterPro" id="IPR023353">
    <property type="entry name" value="LemA-like_dom_sf"/>
</dbReference>
<evidence type="ECO:0000313" key="6">
    <source>
        <dbReference type="EMBL" id="KKS97117.1"/>
    </source>
</evidence>
<accession>A0A0G1DHT3</accession>
<keyword evidence="5" id="KW-0472">Membrane</keyword>
<gene>
    <name evidence="6" type="ORF">UV74_C0013G0239</name>
</gene>
<dbReference type="GO" id="GO:0016020">
    <property type="term" value="C:membrane"/>
    <property type="evidence" value="ECO:0007669"/>
    <property type="project" value="UniProtKB-SubCell"/>
</dbReference>
<comment type="caution">
    <text evidence="6">The sequence shown here is derived from an EMBL/GenBank/DDBJ whole genome shotgun (WGS) entry which is preliminary data.</text>
</comment>
<dbReference type="Gene3D" id="1.20.1440.20">
    <property type="entry name" value="LemA-like domain"/>
    <property type="match status" value="1"/>
</dbReference>
<comment type="similarity">
    <text evidence="2">Belongs to the LemA family.</text>
</comment>
<comment type="subcellular location">
    <subcellularLocation>
        <location evidence="1">Membrane</location>
        <topology evidence="1">Single-pass membrane protein</topology>
    </subcellularLocation>
</comment>
<name>A0A0G1DHT3_9BACT</name>
<sequence length="195" mass="21475">MQILLLPLVLLVVVGIWVAMTYNFFVSSKARIKAAVQEIGNQLKRQADLIPNLESSAKGFLKHEKGIFKELAEARKAISAAVKSRDVQKMADAGSRLAGILPSLKIAVEDNPEIKGSEVVVKLMDELRDTSDKIMYARRLVIDLTADYNVRRVSLPSNIVANMFGFSELPGLITPESGEHVEVSQSEMKSPKVNL</sequence>
<keyword evidence="4" id="KW-1133">Transmembrane helix</keyword>
<evidence type="ECO:0000256" key="1">
    <source>
        <dbReference type="ARBA" id="ARBA00004167"/>
    </source>
</evidence>
<evidence type="ECO:0000256" key="2">
    <source>
        <dbReference type="ARBA" id="ARBA00008854"/>
    </source>
</evidence>
<evidence type="ECO:0000313" key="7">
    <source>
        <dbReference type="Proteomes" id="UP000034090"/>
    </source>
</evidence>
<proteinExistence type="inferred from homology"/>
<reference evidence="6 7" key="1">
    <citation type="journal article" date="2015" name="Nature">
        <title>rRNA introns, odd ribosomes, and small enigmatic genomes across a large radiation of phyla.</title>
        <authorList>
            <person name="Brown C.T."/>
            <person name="Hug L.A."/>
            <person name="Thomas B.C."/>
            <person name="Sharon I."/>
            <person name="Castelle C.J."/>
            <person name="Singh A."/>
            <person name="Wilkins M.J."/>
            <person name="Williams K.H."/>
            <person name="Banfield J.F."/>
        </authorList>
    </citation>
    <scope>NUCLEOTIDE SEQUENCE [LARGE SCALE GENOMIC DNA]</scope>
</reference>
<dbReference type="PANTHER" id="PTHR34478">
    <property type="entry name" value="PROTEIN LEMA"/>
    <property type="match status" value="1"/>
</dbReference>
<evidence type="ECO:0000256" key="4">
    <source>
        <dbReference type="ARBA" id="ARBA00022989"/>
    </source>
</evidence>
<dbReference type="InterPro" id="IPR007156">
    <property type="entry name" value="MamQ_LemA"/>
</dbReference>
<keyword evidence="3" id="KW-0812">Transmembrane</keyword>
<evidence type="ECO:0000256" key="5">
    <source>
        <dbReference type="ARBA" id="ARBA00023136"/>
    </source>
</evidence>
<dbReference type="EMBL" id="LCFQ01000013">
    <property type="protein sequence ID" value="KKS97117.1"/>
    <property type="molecule type" value="Genomic_DNA"/>
</dbReference>
<dbReference type="AlphaFoldDB" id="A0A0G1DHT3"/>
<dbReference type="STRING" id="1618578.UV74_C0013G0239"/>